<dbReference type="RefSeq" id="WP_250826338.1">
    <property type="nucleotide sequence ID" value="NZ_JAMOIL010000003.1"/>
</dbReference>
<evidence type="ECO:0000313" key="2">
    <source>
        <dbReference type="Proteomes" id="UP001139485"/>
    </source>
</evidence>
<name>A0A9X2IEM9_9ACTN</name>
<proteinExistence type="predicted"/>
<dbReference type="Proteomes" id="UP001139485">
    <property type="component" value="Unassembled WGS sequence"/>
</dbReference>
<protein>
    <submittedName>
        <fullName evidence="1">Uncharacterized protein</fullName>
    </submittedName>
</protein>
<reference evidence="1" key="1">
    <citation type="submission" date="2022-05" db="EMBL/GenBank/DDBJ databases">
        <authorList>
            <person name="Tuo L."/>
        </authorList>
    </citation>
    <scope>NUCLEOTIDE SEQUENCE</scope>
    <source>
        <strain evidence="1">BSK12Z-4</strain>
    </source>
</reference>
<comment type="caution">
    <text evidence="1">The sequence shown here is derived from an EMBL/GenBank/DDBJ whole genome shotgun (WGS) entry which is preliminary data.</text>
</comment>
<sequence length="82" mass="9381">MTSPKEPWIAKLDAGPPMHEPLARLVEEDGAADEAEVSYYESATDPQFLEVETARRRLRAQWRRRVRHRAAKQSPGPIHGDF</sequence>
<dbReference type="EMBL" id="JAMOIL010000003">
    <property type="protein sequence ID" value="MCM0619524.1"/>
    <property type="molecule type" value="Genomic_DNA"/>
</dbReference>
<evidence type="ECO:0000313" key="1">
    <source>
        <dbReference type="EMBL" id="MCM0619524.1"/>
    </source>
</evidence>
<accession>A0A9X2IEM9</accession>
<organism evidence="1 2">
    <name type="scientific">Nocardioides bruguierae</name>
    <dbReference type="NCBI Taxonomy" id="2945102"/>
    <lineage>
        <taxon>Bacteria</taxon>
        <taxon>Bacillati</taxon>
        <taxon>Actinomycetota</taxon>
        <taxon>Actinomycetes</taxon>
        <taxon>Propionibacteriales</taxon>
        <taxon>Nocardioidaceae</taxon>
        <taxon>Nocardioides</taxon>
    </lineage>
</organism>
<dbReference type="AlphaFoldDB" id="A0A9X2IEM9"/>
<keyword evidence="2" id="KW-1185">Reference proteome</keyword>
<gene>
    <name evidence="1" type="ORF">M8330_04330</name>
</gene>